<keyword evidence="3" id="KW-0804">Transcription</keyword>
<evidence type="ECO:0000256" key="4">
    <source>
        <dbReference type="PROSITE-ProRule" id="PRU00335"/>
    </source>
</evidence>
<dbReference type="InterPro" id="IPR001647">
    <property type="entry name" value="HTH_TetR"/>
</dbReference>
<feature type="DNA-binding region" description="H-T-H motif" evidence="4">
    <location>
        <begin position="44"/>
        <end position="63"/>
    </location>
</feature>
<dbReference type="SUPFAM" id="SSF48498">
    <property type="entry name" value="Tetracyclin repressor-like, C-terminal domain"/>
    <property type="match status" value="1"/>
</dbReference>
<dbReference type="GO" id="GO:0003700">
    <property type="term" value="F:DNA-binding transcription factor activity"/>
    <property type="evidence" value="ECO:0007669"/>
    <property type="project" value="TreeGrafter"/>
</dbReference>
<evidence type="ECO:0000256" key="2">
    <source>
        <dbReference type="ARBA" id="ARBA00023125"/>
    </source>
</evidence>
<dbReference type="InterPro" id="IPR036271">
    <property type="entry name" value="Tet_transcr_reg_TetR-rel_C_sf"/>
</dbReference>
<dbReference type="GO" id="GO:0000976">
    <property type="term" value="F:transcription cis-regulatory region binding"/>
    <property type="evidence" value="ECO:0007669"/>
    <property type="project" value="TreeGrafter"/>
</dbReference>
<dbReference type="Gene3D" id="1.10.357.10">
    <property type="entry name" value="Tetracycline Repressor, domain 2"/>
    <property type="match status" value="1"/>
</dbReference>
<dbReference type="PRINTS" id="PR00455">
    <property type="entry name" value="HTHTETR"/>
</dbReference>
<protein>
    <submittedName>
        <fullName evidence="7">AcrR family transcriptional regulator</fullName>
    </submittedName>
</protein>
<feature type="compositionally biased region" description="Basic and acidic residues" evidence="5">
    <location>
        <begin position="11"/>
        <end position="23"/>
    </location>
</feature>
<dbReference type="EMBL" id="JACHBR010000001">
    <property type="protein sequence ID" value="MBB5625766.1"/>
    <property type="molecule type" value="Genomic_DNA"/>
</dbReference>
<name>A0A7W8Z1N6_9ACTN</name>
<evidence type="ECO:0000313" key="7">
    <source>
        <dbReference type="EMBL" id="MBB5625766.1"/>
    </source>
</evidence>
<reference evidence="7 8" key="1">
    <citation type="submission" date="2020-08" db="EMBL/GenBank/DDBJ databases">
        <title>Sequencing the genomes of 1000 actinobacteria strains.</title>
        <authorList>
            <person name="Klenk H.-P."/>
        </authorList>
    </citation>
    <scope>NUCLEOTIDE SEQUENCE [LARGE SCALE GENOMIC DNA]</scope>
    <source>
        <strain evidence="7 8">DSM 45790</strain>
    </source>
</reference>
<feature type="region of interest" description="Disordered" evidence="5">
    <location>
        <begin position="1"/>
        <end position="23"/>
    </location>
</feature>
<dbReference type="PANTHER" id="PTHR30055:SF234">
    <property type="entry name" value="HTH-TYPE TRANSCRIPTIONAL REGULATOR BETI"/>
    <property type="match status" value="1"/>
</dbReference>
<dbReference type="AlphaFoldDB" id="A0A7W8Z1N6"/>
<dbReference type="InterPro" id="IPR009057">
    <property type="entry name" value="Homeodomain-like_sf"/>
</dbReference>
<gene>
    <name evidence="7" type="ORF">BJ981_001465</name>
</gene>
<dbReference type="InterPro" id="IPR050109">
    <property type="entry name" value="HTH-type_TetR-like_transc_reg"/>
</dbReference>
<dbReference type="PROSITE" id="PS50977">
    <property type="entry name" value="HTH_TETR_2"/>
    <property type="match status" value="1"/>
</dbReference>
<sequence>MSATRQPAGEPPRRRGRQAEAERNDRLVLEAARTVFAEQGAGAPMAALAEEAGVGIATFYRRYGSKEELLQRLCLLSMRESIAAAREALAGDGDGWSVIAHYVRRCVAARVGALAPAAGTIAVTDEMTAAAELGRELIEELAARGRADGSVRGDLVPLDVSYLVEHLSRIPRRAPEQVGVCQRLLAIALDGLRAPARVSDLPGTPPTWENYGARWYGGED</sequence>
<evidence type="ECO:0000256" key="5">
    <source>
        <dbReference type="SAM" id="MobiDB-lite"/>
    </source>
</evidence>
<accession>A0A7W8Z1N6</accession>
<dbReference type="SUPFAM" id="SSF46689">
    <property type="entry name" value="Homeodomain-like"/>
    <property type="match status" value="1"/>
</dbReference>
<keyword evidence="8" id="KW-1185">Reference proteome</keyword>
<evidence type="ECO:0000256" key="1">
    <source>
        <dbReference type="ARBA" id="ARBA00023015"/>
    </source>
</evidence>
<feature type="domain" description="HTH tetR-type" evidence="6">
    <location>
        <begin position="22"/>
        <end position="81"/>
    </location>
</feature>
<dbReference type="Proteomes" id="UP000588112">
    <property type="component" value="Unassembled WGS sequence"/>
</dbReference>
<dbReference type="Pfam" id="PF00440">
    <property type="entry name" value="TetR_N"/>
    <property type="match status" value="1"/>
</dbReference>
<comment type="caution">
    <text evidence="7">The sequence shown here is derived from an EMBL/GenBank/DDBJ whole genome shotgun (WGS) entry which is preliminary data.</text>
</comment>
<evidence type="ECO:0000256" key="3">
    <source>
        <dbReference type="ARBA" id="ARBA00023163"/>
    </source>
</evidence>
<dbReference type="PANTHER" id="PTHR30055">
    <property type="entry name" value="HTH-TYPE TRANSCRIPTIONAL REGULATOR RUTR"/>
    <property type="match status" value="1"/>
</dbReference>
<proteinExistence type="predicted"/>
<organism evidence="7 8">
    <name type="scientific">Sphaerisporangium krabiense</name>
    <dbReference type="NCBI Taxonomy" id="763782"/>
    <lineage>
        <taxon>Bacteria</taxon>
        <taxon>Bacillati</taxon>
        <taxon>Actinomycetota</taxon>
        <taxon>Actinomycetes</taxon>
        <taxon>Streptosporangiales</taxon>
        <taxon>Streptosporangiaceae</taxon>
        <taxon>Sphaerisporangium</taxon>
    </lineage>
</organism>
<dbReference type="InterPro" id="IPR049445">
    <property type="entry name" value="TetR_SbtR-like_C"/>
</dbReference>
<dbReference type="RefSeq" id="WP_204070321.1">
    <property type="nucleotide sequence ID" value="NZ_BOOS01000023.1"/>
</dbReference>
<keyword evidence="1" id="KW-0805">Transcription regulation</keyword>
<evidence type="ECO:0000313" key="8">
    <source>
        <dbReference type="Proteomes" id="UP000588112"/>
    </source>
</evidence>
<evidence type="ECO:0000259" key="6">
    <source>
        <dbReference type="PROSITE" id="PS50977"/>
    </source>
</evidence>
<keyword evidence="2 4" id="KW-0238">DNA-binding</keyword>
<dbReference type="Pfam" id="PF21597">
    <property type="entry name" value="TetR_C_43"/>
    <property type="match status" value="1"/>
</dbReference>